<dbReference type="EMBL" id="JH597849">
    <property type="status" value="NOT_ANNOTATED_CDS"/>
    <property type="molecule type" value="Genomic_DNA"/>
</dbReference>
<evidence type="ECO:0000313" key="2">
    <source>
        <dbReference type="Proteomes" id="UP000011713"/>
    </source>
</evidence>
<name>M4BTM3_HYAAE</name>
<dbReference type="EnsemblProtists" id="HpaT809808">
    <property type="protein sequence ID" value="HpaP809808"/>
    <property type="gene ID" value="HpaG809808"/>
</dbReference>
<dbReference type="HOGENOM" id="CLU_2710091_0_0_1"/>
<keyword evidence="2" id="KW-1185">Reference proteome</keyword>
<dbReference type="InParanoid" id="M4BTM3"/>
<dbReference type="Proteomes" id="UP000011713">
    <property type="component" value="Unassembled WGS sequence"/>
</dbReference>
<organism evidence="1 2">
    <name type="scientific">Hyaloperonospora arabidopsidis (strain Emoy2)</name>
    <name type="common">Downy mildew agent</name>
    <name type="synonym">Peronospora arabidopsidis</name>
    <dbReference type="NCBI Taxonomy" id="559515"/>
    <lineage>
        <taxon>Eukaryota</taxon>
        <taxon>Sar</taxon>
        <taxon>Stramenopiles</taxon>
        <taxon>Oomycota</taxon>
        <taxon>Peronosporomycetes</taxon>
        <taxon>Peronosporales</taxon>
        <taxon>Peronosporaceae</taxon>
        <taxon>Hyaloperonospora</taxon>
    </lineage>
</organism>
<reference evidence="2" key="1">
    <citation type="journal article" date="2010" name="Science">
        <title>Signatures of adaptation to obligate biotrophy in the Hyaloperonospora arabidopsidis genome.</title>
        <authorList>
            <person name="Baxter L."/>
            <person name="Tripathy S."/>
            <person name="Ishaque N."/>
            <person name="Boot N."/>
            <person name="Cabral A."/>
            <person name="Kemen E."/>
            <person name="Thines M."/>
            <person name="Ah-Fong A."/>
            <person name="Anderson R."/>
            <person name="Badejoko W."/>
            <person name="Bittner-Eddy P."/>
            <person name="Boore J.L."/>
            <person name="Chibucos M.C."/>
            <person name="Coates M."/>
            <person name="Dehal P."/>
            <person name="Delehaunty K."/>
            <person name="Dong S."/>
            <person name="Downton P."/>
            <person name="Dumas B."/>
            <person name="Fabro G."/>
            <person name="Fronick C."/>
            <person name="Fuerstenberg S.I."/>
            <person name="Fulton L."/>
            <person name="Gaulin E."/>
            <person name="Govers F."/>
            <person name="Hughes L."/>
            <person name="Humphray S."/>
            <person name="Jiang R.H."/>
            <person name="Judelson H."/>
            <person name="Kamoun S."/>
            <person name="Kyung K."/>
            <person name="Meijer H."/>
            <person name="Minx P."/>
            <person name="Morris P."/>
            <person name="Nelson J."/>
            <person name="Phuntumart V."/>
            <person name="Qutob D."/>
            <person name="Rehmany A."/>
            <person name="Rougon-Cardoso A."/>
            <person name="Ryden P."/>
            <person name="Torto-Alalibo T."/>
            <person name="Studholme D."/>
            <person name="Wang Y."/>
            <person name="Win J."/>
            <person name="Wood J."/>
            <person name="Clifton S.W."/>
            <person name="Rogers J."/>
            <person name="Van den Ackerveken G."/>
            <person name="Jones J.D."/>
            <person name="McDowell J.M."/>
            <person name="Beynon J."/>
            <person name="Tyler B.M."/>
        </authorList>
    </citation>
    <scope>NUCLEOTIDE SEQUENCE [LARGE SCALE GENOMIC DNA]</scope>
    <source>
        <strain evidence="2">Emoy2</strain>
    </source>
</reference>
<sequence>MSDRMALNITSIKRDLVAVLSHELHELRQIVVFHTREKLFIQRHWLWLWRGSKSVSRKTRMVRTVTVVMVCCF</sequence>
<proteinExistence type="predicted"/>
<protein>
    <submittedName>
        <fullName evidence="1">Uncharacterized protein</fullName>
    </submittedName>
</protein>
<accession>M4BTM3</accession>
<dbReference type="VEuPathDB" id="FungiDB:HpaG809808"/>
<evidence type="ECO:0000313" key="1">
    <source>
        <dbReference type="EnsemblProtists" id="HpaP809808"/>
    </source>
</evidence>
<dbReference type="AlphaFoldDB" id="M4BTM3"/>
<reference evidence="1" key="2">
    <citation type="submission" date="2015-06" db="UniProtKB">
        <authorList>
            <consortium name="EnsemblProtists"/>
        </authorList>
    </citation>
    <scope>IDENTIFICATION</scope>
    <source>
        <strain evidence="1">Emoy2</strain>
    </source>
</reference>